<gene>
    <name evidence="3" type="ORF">BRADI_4g30753v3</name>
</gene>
<proteinExistence type="predicted"/>
<evidence type="ECO:0000256" key="2">
    <source>
        <dbReference type="SAM" id="Phobius"/>
    </source>
</evidence>
<feature type="region of interest" description="Disordered" evidence="1">
    <location>
        <begin position="1"/>
        <end position="36"/>
    </location>
</feature>
<feature type="non-terminal residue" evidence="3">
    <location>
        <position position="1"/>
    </location>
</feature>
<evidence type="ECO:0000313" key="4">
    <source>
        <dbReference type="EnsemblPlants" id="KQJ90288"/>
    </source>
</evidence>
<evidence type="ECO:0000313" key="5">
    <source>
        <dbReference type="Proteomes" id="UP000008810"/>
    </source>
</evidence>
<dbReference type="ExpressionAtlas" id="A0A0Q3IW63">
    <property type="expression patterns" value="baseline"/>
</dbReference>
<reference evidence="4" key="3">
    <citation type="submission" date="2018-08" db="UniProtKB">
        <authorList>
            <consortium name="EnsemblPlants"/>
        </authorList>
    </citation>
    <scope>IDENTIFICATION</scope>
    <source>
        <strain evidence="4">cv. Bd21</strain>
    </source>
</reference>
<feature type="transmembrane region" description="Helical" evidence="2">
    <location>
        <begin position="57"/>
        <end position="76"/>
    </location>
</feature>
<evidence type="ECO:0000313" key="3">
    <source>
        <dbReference type="EMBL" id="KQJ90288.2"/>
    </source>
</evidence>
<keyword evidence="5" id="KW-1185">Reference proteome</keyword>
<sequence length="123" mass="14409">KAITRKRNPNLNPNIQTPSTPISTRSSGRRGSPPLPTRLVVLGRPSRSRRFASFRYWQYKGNGSFVLMIYVLMMYFRFVMCPTELINRELRWPVLLLFSVLHLEGVRLICDHVWCFVILENGR</sequence>
<dbReference type="Gramene" id="KQJ90288">
    <property type="protein sequence ID" value="KQJ90288"/>
    <property type="gene ID" value="BRADI_4g30753v3"/>
</dbReference>
<dbReference type="Proteomes" id="UP000008810">
    <property type="component" value="Chromosome 4"/>
</dbReference>
<reference evidence="3" key="2">
    <citation type="submission" date="2017-06" db="EMBL/GenBank/DDBJ databases">
        <title>WGS assembly of Brachypodium distachyon.</title>
        <authorList>
            <consortium name="The International Brachypodium Initiative"/>
            <person name="Lucas S."/>
            <person name="Harmon-Smith M."/>
            <person name="Lail K."/>
            <person name="Tice H."/>
            <person name="Grimwood J."/>
            <person name="Bruce D."/>
            <person name="Barry K."/>
            <person name="Shu S."/>
            <person name="Lindquist E."/>
            <person name="Wang M."/>
            <person name="Pitluck S."/>
            <person name="Vogel J.P."/>
            <person name="Garvin D.F."/>
            <person name="Mockler T.C."/>
            <person name="Schmutz J."/>
            <person name="Rokhsar D."/>
            <person name="Bevan M.W."/>
        </authorList>
    </citation>
    <scope>NUCLEOTIDE SEQUENCE</scope>
    <source>
        <strain evidence="3">Bd21</strain>
    </source>
</reference>
<dbReference type="EMBL" id="CM000883">
    <property type="protein sequence ID" value="KQJ90288.2"/>
    <property type="molecule type" value="Genomic_DNA"/>
</dbReference>
<keyword evidence="2" id="KW-0812">Transmembrane</keyword>
<protein>
    <submittedName>
        <fullName evidence="3 4">Uncharacterized protein</fullName>
    </submittedName>
</protein>
<dbReference type="InParanoid" id="A0A0Q3IW63"/>
<evidence type="ECO:0000256" key="1">
    <source>
        <dbReference type="SAM" id="MobiDB-lite"/>
    </source>
</evidence>
<accession>A0A0Q3IW63</accession>
<feature type="compositionally biased region" description="Low complexity" evidence="1">
    <location>
        <begin position="17"/>
        <end position="32"/>
    </location>
</feature>
<dbReference type="EnsemblPlants" id="KQJ90288">
    <property type="protein sequence ID" value="KQJ90288"/>
    <property type="gene ID" value="BRADI_4g30753v3"/>
</dbReference>
<name>A0A0Q3IW63_BRADI</name>
<organism evidence="3">
    <name type="scientific">Brachypodium distachyon</name>
    <name type="common">Purple false brome</name>
    <name type="synonym">Trachynia distachya</name>
    <dbReference type="NCBI Taxonomy" id="15368"/>
    <lineage>
        <taxon>Eukaryota</taxon>
        <taxon>Viridiplantae</taxon>
        <taxon>Streptophyta</taxon>
        <taxon>Embryophyta</taxon>
        <taxon>Tracheophyta</taxon>
        <taxon>Spermatophyta</taxon>
        <taxon>Magnoliopsida</taxon>
        <taxon>Liliopsida</taxon>
        <taxon>Poales</taxon>
        <taxon>Poaceae</taxon>
        <taxon>BOP clade</taxon>
        <taxon>Pooideae</taxon>
        <taxon>Stipodae</taxon>
        <taxon>Brachypodieae</taxon>
        <taxon>Brachypodium</taxon>
    </lineage>
</organism>
<reference evidence="3 4" key="1">
    <citation type="journal article" date="2010" name="Nature">
        <title>Genome sequencing and analysis of the model grass Brachypodium distachyon.</title>
        <authorList>
            <consortium name="International Brachypodium Initiative"/>
        </authorList>
    </citation>
    <scope>NUCLEOTIDE SEQUENCE [LARGE SCALE GENOMIC DNA]</scope>
    <source>
        <strain evidence="3 4">Bd21</strain>
    </source>
</reference>
<dbReference type="AlphaFoldDB" id="A0A0Q3IW63"/>
<keyword evidence="2" id="KW-1133">Transmembrane helix</keyword>
<keyword evidence="2" id="KW-0472">Membrane</keyword>